<keyword evidence="12" id="KW-1185">Reference proteome</keyword>
<dbReference type="Pfam" id="PF10642">
    <property type="entry name" value="Tom5"/>
    <property type="match status" value="1"/>
</dbReference>
<evidence type="ECO:0000256" key="9">
    <source>
        <dbReference type="ARBA" id="ARBA00025716"/>
    </source>
</evidence>
<accession>A0A6G1FWM4</accession>
<comment type="subcellular location">
    <subcellularLocation>
        <location evidence="1">Mitochondrion outer membrane</location>
        <topology evidence="1">Single-pass membrane protein</topology>
    </subcellularLocation>
</comment>
<evidence type="ECO:0000256" key="6">
    <source>
        <dbReference type="ARBA" id="ARBA00022989"/>
    </source>
</evidence>
<evidence type="ECO:0000256" key="7">
    <source>
        <dbReference type="ARBA" id="ARBA00023128"/>
    </source>
</evidence>
<keyword evidence="3 10" id="KW-0812">Transmembrane</keyword>
<evidence type="ECO:0000256" key="1">
    <source>
        <dbReference type="ARBA" id="ARBA00004572"/>
    </source>
</evidence>
<evidence type="ECO:0008006" key="14">
    <source>
        <dbReference type="Google" id="ProtNLM"/>
    </source>
</evidence>
<evidence type="ECO:0000313" key="12">
    <source>
        <dbReference type="Proteomes" id="UP000504638"/>
    </source>
</evidence>
<dbReference type="GO" id="GO:0006626">
    <property type="term" value="P:protein targeting to mitochondrion"/>
    <property type="evidence" value="ECO:0007669"/>
    <property type="project" value="UniProtKB-ARBA"/>
</dbReference>
<name>A0A6G1FWM4_9PEZI</name>
<protein>
    <recommendedName>
        <fullName evidence="14">Mitochondrial outer membrane translocase complex, subunit Tom5</fullName>
    </recommendedName>
</protein>
<comment type="similarity">
    <text evidence="9">Belongs to the Tom5 family.</text>
</comment>
<dbReference type="GeneID" id="54422027"/>
<sequence>MMYGAPPAPSKDQLALQERMAQAEVSFALGLCAILYISPHAIEYFTKLF</sequence>
<keyword evidence="4" id="KW-1000">Mitochondrion outer membrane</keyword>
<evidence type="ECO:0000256" key="4">
    <source>
        <dbReference type="ARBA" id="ARBA00022787"/>
    </source>
</evidence>
<keyword evidence="6 10" id="KW-1133">Transmembrane helix</keyword>
<reference evidence="13" key="2">
    <citation type="submission" date="2020-04" db="EMBL/GenBank/DDBJ databases">
        <authorList>
            <consortium name="NCBI Genome Project"/>
        </authorList>
    </citation>
    <scope>NUCLEOTIDE SEQUENCE</scope>
    <source>
        <strain evidence="13">CBS 781.70</strain>
    </source>
</reference>
<feature type="transmembrane region" description="Helical" evidence="10">
    <location>
        <begin position="20"/>
        <end position="38"/>
    </location>
</feature>
<dbReference type="GO" id="GO:0005741">
    <property type="term" value="C:mitochondrial outer membrane"/>
    <property type="evidence" value="ECO:0007669"/>
    <property type="project" value="UniProtKB-SubCell"/>
</dbReference>
<evidence type="ECO:0000256" key="3">
    <source>
        <dbReference type="ARBA" id="ARBA00022692"/>
    </source>
</evidence>
<dbReference type="OrthoDB" id="4150500at2759"/>
<evidence type="ECO:0000313" key="13">
    <source>
        <dbReference type="RefSeq" id="XP_033531733.1"/>
    </source>
</evidence>
<evidence type="ECO:0000256" key="8">
    <source>
        <dbReference type="ARBA" id="ARBA00023136"/>
    </source>
</evidence>
<dbReference type="EMBL" id="ML975168">
    <property type="protein sequence ID" value="KAF1810102.1"/>
    <property type="molecule type" value="Genomic_DNA"/>
</dbReference>
<keyword evidence="8 10" id="KW-0472">Membrane</keyword>
<reference evidence="13" key="3">
    <citation type="submission" date="2025-04" db="UniProtKB">
        <authorList>
            <consortium name="RefSeq"/>
        </authorList>
    </citation>
    <scope>IDENTIFICATION</scope>
    <source>
        <strain evidence="13">CBS 781.70</strain>
    </source>
</reference>
<evidence type="ECO:0000313" key="11">
    <source>
        <dbReference type="EMBL" id="KAF1810102.1"/>
    </source>
</evidence>
<evidence type="ECO:0000256" key="5">
    <source>
        <dbReference type="ARBA" id="ARBA00022927"/>
    </source>
</evidence>
<keyword evidence="5" id="KW-0653">Protein transport</keyword>
<keyword evidence="7" id="KW-0496">Mitochondrion</keyword>
<organism evidence="11">
    <name type="scientific">Eremomyces bilateralis CBS 781.70</name>
    <dbReference type="NCBI Taxonomy" id="1392243"/>
    <lineage>
        <taxon>Eukaryota</taxon>
        <taxon>Fungi</taxon>
        <taxon>Dikarya</taxon>
        <taxon>Ascomycota</taxon>
        <taxon>Pezizomycotina</taxon>
        <taxon>Dothideomycetes</taxon>
        <taxon>Dothideomycetes incertae sedis</taxon>
        <taxon>Eremomycetales</taxon>
        <taxon>Eremomycetaceae</taxon>
        <taxon>Eremomyces</taxon>
    </lineage>
</organism>
<dbReference type="GO" id="GO:0015031">
    <property type="term" value="P:protein transport"/>
    <property type="evidence" value="ECO:0007669"/>
    <property type="project" value="UniProtKB-KW"/>
</dbReference>
<reference evidence="11 13" key="1">
    <citation type="submission" date="2020-01" db="EMBL/GenBank/DDBJ databases">
        <authorList>
            <consortium name="DOE Joint Genome Institute"/>
            <person name="Haridas S."/>
            <person name="Albert R."/>
            <person name="Binder M."/>
            <person name="Bloem J."/>
            <person name="Labutti K."/>
            <person name="Salamov A."/>
            <person name="Andreopoulos B."/>
            <person name="Baker S.E."/>
            <person name="Barry K."/>
            <person name="Bills G."/>
            <person name="Bluhm B.H."/>
            <person name="Cannon C."/>
            <person name="Castanera R."/>
            <person name="Culley D.E."/>
            <person name="Daum C."/>
            <person name="Ezra D."/>
            <person name="Gonzalez J.B."/>
            <person name="Henrissat B."/>
            <person name="Kuo A."/>
            <person name="Liang C."/>
            <person name="Lipzen A."/>
            <person name="Lutzoni F."/>
            <person name="Magnuson J."/>
            <person name="Mondo S."/>
            <person name="Nolan M."/>
            <person name="Ohm R."/>
            <person name="Pangilinan J."/>
            <person name="Park H.-J."/>
            <person name="Ramirez L."/>
            <person name="Alfaro M."/>
            <person name="Sun H."/>
            <person name="Tritt A."/>
            <person name="Yoshinaga Y."/>
            <person name="Zwiers L.-H."/>
            <person name="Turgeon B.G."/>
            <person name="Goodwin S.B."/>
            <person name="Spatafora J.W."/>
            <person name="Crous P.W."/>
            <person name="Grigoriev I.V."/>
        </authorList>
    </citation>
    <scope>NUCLEOTIDE SEQUENCE</scope>
    <source>
        <strain evidence="11 13">CBS 781.70</strain>
    </source>
</reference>
<dbReference type="AlphaFoldDB" id="A0A6G1FWM4"/>
<dbReference type="InterPro" id="IPR019603">
    <property type="entry name" value="Tom5"/>
</dbReference>
<dbReference type="Proteomes" id="UP000504638">
    <property type="component" value="Unplaced"/>
</dbReference>
<gene>
    <name evidence="11 13" type="ORF">P152DRAFT_475947</name>
</gene>
<keyword evidence="2" id="KW-0813">Transport</keyword>
<proteinExistence type="inferred from homology"/>
<evidence type="ECO:0000256" key="2">
    <source>
        <dbReference type="ARBA" id="ARBA00022448"/>
    </source>
</evidence>
<evidence type="ECO:0000256" key="10">
    <source>
        <dbReference type="SAM" id="Phobius"/>
    </source>
</evidence>
<dbReference type="RefSeq" id="XP_033531733.1">
    <property type="nucleotide sequence ID" value="XM_033681457.1"/>
</dbReference>